<dbReference type="PANTHER" id="PTHR34220:SF9">
    <property type="entry name" value="SIGNAL TRANSDUCTION HISTIDINE KINASE INTERNAL REGION DOMAIN-CONTAINING PROTEIN"/>
    <property type="match status" value="1"/>
</dbReference>
<dbReference type="RefSeq" id="WP_138657124.1">
    <property type="nucleotide sequence ID" value="NZ_VATY01000001.1"/>
</dbReference>
<dbReference type="InterPro" id="IPR050640">
    <property type="entry name" value="Bact_2-comp_sensor_kinase"/>
</dbReference>
<keyword evidence="5" id="KW-1185">Reference proteome</keyword>
<dbReference type="InterPro" id="IPR010559">
    <property type="entry name" value="Sig_transdc_His_kin_internal"/>
</dbReference>
<dbReference type="InterPro" id="IPR011990">
    <property type="entry name" value="TPR-like_helical_dom_sf"/>
</dbReference>
<evidence type="ECO:0000259" key="3">
    <source>
        <dbReference type="Pfam" id="PF06580"/>
    </source>
</evidence>
<dbReference type="EMBL" id="VATY01000001">
    <property type="protein sequence ID" value="TMM59134.1"/>
    <property type="molecule type" value="Genomic_DNA"/>
</dbReference>
<accession>A0A5S3QMK9</accession>
<gene>
    <name evidence="4" type="ORF">FEE95_06800</name>
</gene>
<comment type="caution">
    <text evidence="4">The sequence shown here is derived from an EMBL/GenBank/DDBJ whole genome shotgun (WGS) entry which is preliminary data.</text>
</comment>
<dbReference type="GO" id="GO:0000155">
    <property type="term" value="F:phosphorelay sensor kinase activity"/>
    <property type="evidence" value="ECO:0007669"/>
    <property type="project" value="InterPro"/>
</dbReference>
<keyword evidence="2" id="KW-1133">Transmembrane helix</keyword>
<sequence length="630" mass="73214">MRFFFILSLFVLHLKMIAQTPKYTQAFADSFAIRPLSEENLQKFKGILESNKKLYGWSKYYALHGYYKMVKAEHDSALFYAQKSIDIYQNILVKHSNEEKSLVHAYFTLGYINRQRELYRESTSYMLTALDLSSKYSISLKSYITNNIASNHLSLGNDQKALDYFRKNIKDSLFIKSAQSEITTLTRMGVLYSKTYLNKIDSADYFFRRALRRSHDSDYKNNLPFIYGNLAGLTRGINQDSALFYYKKSKEWFEVFVNDPNSSPDNTDFYQVINNSYVDIHENKIDKAILDLKLAIDSLKPYIDNKNDRDILSDAYENLILAYEKKNEFKKANTILKEQLEFENEFSRKQLDQELEKLQIDYETEKKEEEIVILKGEAIKTDTILQQQRTITYSAIGLGLLALALGGLFYRQRLLKEKFRQVSLEQRLLRSQMNPHFLFNALNTASVLVDTKAAQAKTYIQKLAKLLRLTLENSREDYVPFENEINALESYLELQSNFAQNFNYDIIIDDAIETQIVEIPPMLIQPFIENAIIHGISKTNKRGYITLEIKKGKEKTLMCSITDNGPGFNHISADQKIGRKSLSLSIVKERLAVYQKNNKQRFIFKTHAPLKNGTQTTDNQVNFSMPFHTI</sequence>
<evidence type="ECO:0000313" key="5">
    <source>
        <dbReference type="Proteomes" id="UP000310314"/>
    </source>
</evidence>
<dbReference type="Gene3D" id="1.25.40.10">
    <property type="entry name" value="Tetratricopeptide repeat domain"/>
    <property type="match status" value="2"/>
</dbReference>
<evidence type="ECO:0000256" key="1">
    <source>
        <dbReference type="SAM" id="Coils"/>
    </source>
</evidence>
<protein>
    <recommendedName>
        <fullName evidence="3">Signal transduction histidine kinase internal region domain-containing protein</fullName>
    </recommendedName>
</protein>
<dbReference type="Pfam" id="PF06580">
    <property type="entry name" value="His_kinase"/>
    <property type="match status" value="1"/>
</dbReference>
<organism evidence="4 5">
    <name type="scientific">Maribacter algarum</name>
    <name type="common">ex Zhang et al. 2020</name>
    <dbReference type="NCBI Taxonomy" id="2578118"/>
    <lineage>
        <taxon>Bacteria</taxon>
        <taxon>Pseudomonadati</taxon>
        <taxon>Bacteroidota</taxon>
        <taxon>Flavobacteriia</taxon>
        <taxon>Flavobacteriales</taxon>
        <taxon>Flavobacteriaceae</taxon>
        <taxon>Maribacter</taxon>
    </lineage>
</organism>
<name>A0A5S3QMK9_9FLAO</name>
<evidence type="ECO:0000256" key="2">
    <source>
        <dbReference type="SAM" id="Phobius"/>
    </source>
</evidence>
<keyword evidence="1" id="KW-0175">Coiled coil</keyword>
<feature type="transmembrane region" description="Helical" evidence="2">
    <location>
        <begin position="391"/>
        <end position="410"/>
    </location>
</feature>
<evidence type="ECO:0000313" key="4">
    <source>
        <dbReference type="EMBL" id="TMM59134.1"/>
    </source>
</evidence>
<dbReference type="AlphaFoldDB" id="A0A5S3QMK9"/>
<dbReference type="SUPFAM" id="SSF48452">
    <property type="entry name" value="TPR-like"/>
    <property type="match status" value="2"/>
</dbReference>
<keyword evidence="2" id="KW-0812">Transmembrane</keyword>
<dbReference type="Gene3D" id="3.30.565.10">
    <property type="entry name" value="Histidine kinase-like ATPase, C-terminal domain"/>
    <property type="match status" value="1"/>
</dbReference>
<dbReference type="SUPFAM" id="SSF55874">
    <property type="entry name" value="ATPase domain of HSP90 chaperone/DNA topoisomerase II/histidine kinase"/>
    <property type="match status" value="1"/>
</dbReference>
<dbReference type="InterPro" id="IPR036890">
    <property type="entry name" value="HATPase_C_sf"/>
</dbReference>
<dbReference type="PANTHER" id="PTHR34220">
    <property type="entry name" value="SENSOR HISTIDINE KINASE YPDA"/>
    <property type="match status" value="1"/>
</dbReference>
<proteinExistence type="predicted"/>
<dbReference type="OrthoDB" id="6190788at2"/>
<feature type="domain" description="Signal transduction histidine kinase internal region" evidence="3">
    <location>
        <begin position="425"/>
        <end position="496"/>
    </location>
</feature>
<feature type="coiled-coil region" evidence="1">
    <location>
        <begin position="337"/>
        <end position="368"/>
    </location>
</feature>
<reference evidence="4 5" key="1">
    <citation type="submission" date="2019-05" db="EMBL/GenBank/DDBJ databases">
        <authorList>
            <person name="Zhang J.-Y."/>
            <person name="Feg X."/>
            <person name="Du Z.-J."/>
        </authorList>
    </citation>
    <scope>NUCLEOTIDE SEQUENCE [LARGE SCALE GENOMIC DNA]</scope>
    <source>
        <strain evidence="4 5">RZ26</strain>
    </source>
</reference>
<keyword evidence="2" id="KW-0472">Membrane</keyword>
<dbReference type="Proteomes" id="UP000310314">
    <property type="component" value="Unassembled WGS sequence"/>
</dbReference>
<dbReference type="GO" id="GO:0016020">
    <property type="term" value="C:membrane"/>
    <property type="evidence" value="ECO:0007669"/>
    <property type="project" value="InterPro"/>
</dbReference>